<evidence type="ECO:0000313" key="3">
    <source>
        <dbReference type="Proteomes" id="UP000033860"/>
    </source>
</evidence>
<keyword evidence="1" id="KW-0472">Membrane</keyword>
<proteinExistence type="predicted"/>
<dbReference type="AlphaFoldDB" id="A0A0G1RVM2"/>
<evidence type="ECO:0000256" key="1">
    <source>
        <dbReference type="SAM" id="Phobius"/>
    </source>
</evidence>
<keyword evidence="1" id="KW-1133">Transmembrane helix</keyword>
<dbReference type="Proteomes" id="UP000033860">
    <property type="component" value="Unassembled WGS sequence"/>
</dbReference>
<protein>
    <recommendedName>
        <fullName evidence="4">Fimbrial assembly family protein</fullName>
    </recommendedName>
</protein>
<evidence type="ECO:0008006" key="4">
    <source>
        <dbReference type="Google" id="ProtNLM"/>
    </source>
</evidence>
<reference evidence="2 3" key="1">
    <citation type="journal article" date="2015" name="Nature">
        <title>rRNA introns, odd ribosomes, and small enigmatic genomes across a large radiation of phyla.</title>
        <authorList>
            <person name="Brown C.T."/>
            <person name="Hug L.A."/>
            <person name="Thomas B.C."/>
            <person name="Sharon I."/>
            <person name="Castelle C.J."/>
            <person name="Singh A."/>
            <person name="Wilkins M.J."/>
            <person name="Williams K.H."/>
            <person name="Banfield J.F."/>
        </authorList>
    </citation>
    <scope>NUCLEOTIDE SEQUENCE [LARGE SCALE GENOMIC DNA]</scope>
</reference>
<gene>
    <name evidence="2" type="ORF">UX85_C0003G0033</name>
</gene>
<comment type="caution">
    <text evidence="2">The sequence shown here is derived from an EMBL/GenBank/DDBJ whole genome shotgun (WGS) entry which is preliminary data.</text>
</comment>
<dbReference type="EMBL" id="LCNT01000003">
    <property type="protein sequence ID" value="KKU61374.1"/>
    <property type="molecule type" value="Genomic_DNA"/>
</dbReference>
<sequence>MSAEINLFPRFIARVRRSQRWKYFTWESLIFLVAVLGGTMIGLSSYSIYLNRLNTKLDQQVKKVTSQIEDLREIETKQVYLLGKLESFEGLLLTHERHQAITETVFAILPDGTSLKGFEVDEGGVINLNGSVPDFFVLNQLFDRVRQGRDYRLPIVSATIAQVSFGEDGEVNFKLALNLGGGGK</sequence>
<keyword evidence="1" id="KW-0812">Transmembrane</keyword>
<name>A0A0G1RVM2_9BACT</name>
<accession>A0A0G1RVM2</accession>
<feature type="transmembrane region" description="Helical" evidence="1">
    <location>
        <begin position="24"/>
        <end position="49"/>
    </location>
</feature>
<evidence type="ECO:0000313" key="2">
    <source>
        <dbReference type="EMBL" id="KKU61374.1"/>
    </source>
</evidence>
<organism evidence="2 3">
    <name type="scientific">Candidatus Beckwithbacteria bacterium GW2011_GWB1_47_15</name>
    <dbReference type="NCBI Taxonomy" id="1618371"/>
    <lineage>
        <taxon>Bacteria</taxon>
        <taxon>Candidatus Beckwithiibacteriota</taxon>
    </lineage>
</organism>